<sequence length="495" mass="55762">MESENQPSARNYSEIKSSPAKPQRRSQEIVSTNSTASEACDVNFISESSVSKNISINCDVSKVDTQHIHENNSKDDNCGNKSARREAKSLTSPLSDKRRAWYDVGSFMLMDQEQNILDTMSKVEFEQMHFVFNDVRENHSASDEKPHSPLFETSSDGSCSGFSPARTNATSSSTLDNEEAPQSISPGTSSEEVLSNGMSLTTSIEEGKSENSLSIENESQIFPVDNISHILVCEESATQRLSVDKSSINTTGELNNADENLDEESKIFLPSAIAVVKQTYAEMNYNRYSYRLRYSNPFQSPVSPALDLSSKKTDTFGTLHRKFRKSIRKNSKTKPEVPEVFLVSMKLFLKKEEIHAKELEALITHTESYGDPVTDECLLMLKTMKASCDAIIEHASKRTLSIGLFVEIFFKEIERLKVHANVLKVARQIEVAAYDKDKRYLLSLLEKLLVLNQKLPYYCQTLHSWLELRPYEDNSGLGDLIDVLEQIRFDSLLPI</sequence>
<feature type="region of interest" description="Disordered" evidence="1">
    <location>
        <begin position="69"/>
        <end position="93"/>
    </location>
</feature>
<accession>A0A8B7PAK7</accession>
<dbReference type="KEGG" id="hazt:108679104"/>
<name>A0A8B7PAK7_HYAAZ</name>
<evidence type="ECO:0000313" key="4">
    <source>
        <dbReference type="RefSeq" id="XP_018023196.1"/>
    </source>
</evidence>
<evidence type="ECO:0000256" key="1">
    <source>
        <dbReference type="SAM" id="MobiDB-lite"/>
    </source>
</evidence>
<feature type="region of interest" description="Disordered" evidence="1">
    <location>
        <begin position="1"/>
        <end position="35"/>
    </location>
</feature>
<proteinExistence type="predicted"/>
<feature type="compositionally biased region" description="Basic and acidic residues" evidence="1">
    <location>
        <begin position="69"/>
        <end position="88"/>
    </location>
</feature>
<protein>
    <submittedName>
        <fullName evidence="3 4">Uncharacterized protein LOC108679104 isoform X1</fullName>
    </submittedName>
</protein>
<gene>
    <name evidence="3 4 5 6" type="primary">LOC108679104</name>
</gene>
<dbReference type="RefSeq" id="XP_047740485.1">
    <property type="nucleotide sequence ID" value="XM_047884529.1"/>
</dbReference>
<dbReference type="GeneID" id="108679104"/>
<dbReference type="RefSeq" id="XP_018023194.1">
    <property type="nucleotide sequence ID" value="XM_018167705.2"/>
</dbReference>
<evidence type="ECO:0000313" key="5">
    <source>
        <dbReference type="RefSeq" id="XP_047740484.1"/>
    </source>
</evidence>
<feature type="compositionally biased region" description="Polar residues" evidence="1">
    <location>
        <begin position="1"/>
        <end position="16"/>
    </location>
</feature>
<dbReference type="AlphaFoldDB" id="A0A8B7PAK7"/>
<dbReference type="RefSeq" id="XP_047740484.1">
    <property type="nucleotide sequence ID" value="XM_047884528.1"/>
</dbReference>
<feature type="compositionally biased region" description="Polar residues" evidence="1">
    <location>
        <begin position="151"/>
        <end position="195"/>
    </location>
</feature>
<evidence type="ECO:0000313" key="6">
    <source>
        <dbReference type="RefSeq" id="XP_047740485.1"/>
    </source>
</evidence>
<organism evidence="2 3">
    <name type="scientific">Hyalella azteca</name>
    <name type="common">Amphipod</name>
    <dbReference type="NCBI Taxonomy" id="294128"/>
    <lineage>
        <taxon>Eukaryota</taxon>
        <taxon>Metazoa</taxon>
        <taxon>Ecdysozoa</taxon>
        <taxon>Arthropoda</taxon>
        <taxon>Crustacea</taxon>
        <taxon>Multicrustacea</taxon>
        <taxon>Malacostraca</taxon>
        <taxon>Eumalacostraca</taxon>
        <taxon>Peracarida</taxon>
        <taxon>Amphipoda</taxon>
        <taxon>Senticaudata</taxon>
        <taxon>Talitrida</taxon>
        <taxon>Talitroidea</taxon>
        <taxon>Hyalellidae</taxon>
        <taxon>Hyalella</taxon>
    </lineage>
</organism>
<dbReference type="RefSeq" id="XP_018023196.1">
    <property type="nucleotide sequence ID" value="XM_018167707.2"/>
</dbReference>
<dbReference type="Proteomes" id="UP000694843">
    <property type="component" value="Unplaced"/>
</dbReference>
<evidence type="ECO:0000313" key="2">
    <source>
        <dbReference type="Proteomes" id="UP000694843"/>
    </source>
</evidence>
<keyword evidence="2" id="KW-1185">Reference proteome</keyword>
<evidence type="ECO:0000313" key="3">
    <source>
        <dbReference type="RefSeq" id="XP_018023194.1"/>
    </source>
</evidence>
<reference evidence="3 4" key="1">
    <citation type="submission" date="2025-04" db="UniProtKB">
        <authorList>
            <consortium name="RefSeq"/>
        </authorList>
    </citation>
    <scope>IDENTIFICATION</scope>
    <source>
        <tissue evidence="3 4">Whole organism</tissue>
    </source>
</reference>
<feature type="region of interest" description="Disordered" evidence="1">
    <location>
        <begin position="139"/>
        <end position="195"/>
    </location>
</feature>